<evidence type="ECO:0000256" key="1">
    <source>
        <dbReference type="SAM" id="Phobius"/>
    </source>
</evidence>
<protein>
    <submittedName>
        <fullName evidence="2">Uncharacterized protein</fullName>
    </submittedName>
</protein>
<feature type="transmembrane region" description="Helical" evidence="1">
    <location>
        <begin position="48"/>
        <end position="69"/>
    </location>
</feature>
<sequence length="167" mass="18972">MLQNLITLGIITLYALLVAYLLNAFINLQLRKFMKSNEVNLSLALVKLTFLVAGGLLLSEIPAVINTLSDTLRNQYAYVELYKLTFQNVSFFIGIILLVLIFIYFVSTALFRLVSPKNSFKIEVANNVVERVIIFIGIVLIITFSIKGYIPILLDYFIPYQTIPTIR</sequence>
<organism evidence="2 3">
    <name type="scientific">Pontibacter chinhatensis</name>
    <dbReference type="NCBI Taxonomy" id="1436961"/>
    <lineage>
        <taxon>Bacteria</taxon>
        <taxon>Pseudomonadati</taxon>
        <taxon>Bacteroidota</taxon>
        <taxon>Cytophagia</taxon>
        <taxon>Cytophagales</taxon>
        <taxon>Hymenobacteraceae</taxon>
        <taxon>Pontibacter</taxon>
    </lineage>
</organism>
<keyword evidence="1" id="KW-0812">Transmembrane</keyword>
<feature type="transmembrane region" description="Helical" evidence="1">
    <location>
        <begin position="132"/>
        <end position="150"/>
    </location>
</feature>
<keyword evidence="1" id="KW-0472">Membrane</keyword>
<dbReference type="AlphaFoldDB" id="A0A1I2QLM2"/>
<reference evidence="3" key="1">
    <citation type="submission" date="2016-10" db="EMBL/GenBank/DDBJ databases">
        <authorList>
            <person name="Varghese N."/>
            <person name="Submissions S."/>
        </authorList>
    </citation>
    <scope>NUCLEOTIDE SEQUENCE [LARGE SCALE GENOMIC DNA]</scope>
    <source>
        <strain evidence="3">LP51</strain>
    </source>
</reference>
<accession>A0A1I2QLM2</accession>
<dbReference type="STRING" id="1436961.SAMN05421739_10251"/>
<feature type="transmembrane region" description="Helical" evidence="1">
    <location>
        <begin position="89"/>
        <end position="111"/>
    </location>
</feature>
<dbReference type="RefSeq" id="WP_092099541.1">
    <property type="nucleotide sequence ID" value="NZ_FOOT01000002.1"/>
</dbReference>
<keyword evidence="1" id="KW-1133">Transmembrane helix</keyword>
<dbReference type="Proteomes" id="UP000198724">
    <property type="component" value="Unassembled WGS sequence"/>
</dbReference>
<evidence type="ECO:0000313" key="2">
    <source>
        <dbReference type="EMBL" id="SFG29342.1"/>
    </source>
</evidence>
<name>A0A1I2QLM2_9BACT</name>
<feature type="transmembrane region" description="Helical" evidence="1">
    <location>
        <begin position="6"/>
        <end position="28"/>
    </location>
</feature>
<evidence type="ECO:0000313" key="3">
    <source>
        <dbReference type="Proteomes" id="UP000198724"/>
    </source>
</evidence>
<proteinExistence type="predicted"/>
<gene>
    <name evidence="2" type="ORF">SAMN05421739_10251</name>
</gene>
<dbReference type="EMBL" id="FOOT01000002">
    <property type="protein sequence ID" value="SFG29342.1"/>
    <property type="molecule type" value="Genomic_DNA"/>
</dbReference>
<keyword evidence="3" id="KW-1185">Reference proteome</keyword>
<dbReference type="OrthoDB" id="9911524at2"/>